<dbReference type="eggNOG" id="COG1403">
    <property type="taxonomic scope" value="Bacteria"/>
</dbReference>
<accession>B0NAT4</accession>
<dbReference type="OrthoDB" id="9811997at2"/>
<reference evidence="1 2" key="1">
    <citation type="journal article" date="2019" name="Appl. Environ. Microbiol.">
        <title>Clostridium scindens ATCC 35704: integration of nutritional requirements, the complete genome sequence, and global transcriptional responses to bile acids.</title>
        <authorList>
            <person name="Devendran S."/>
            <person name="Shrestha R."/>
            <person name="Alves J.M.P."/>
            <person name="Wolf P.G."/>
            <person name="Ly L."/>
            <person name="Hernandez A.G."/>
            <person name="Mendez-Garcia C."/>
            <person name="Inboden A."/>
            <person name="Wiley J."/>
            <person name="Paul O."/>
            <person name="Allen A."/>
            <person name="Springer E."/>
            <person name="Wright C.L."/>
            <person name="Fields C.J."/>
            <person name="Daniel S.L."/>
            <person name="Ridlon J.M."/>
        </authorList>
    </citation>
    <scope>NUCLEOTIDE SEQUENCE [LARGE SCALE GENOMIC DNA]</scope>
    <source>
        <strain evidence="1 2">ATCC 35704</strain>
    </source>
</reference>
<organism evidence="1 2">
    <name type="scientific">Clostridium scindens (strain ATCC 35704 / DSM 5676 / VPI 13733 / 19)</name>
    <dbReference type="NCBI Taxonomy" id="411468"/>
    <lineage>
        <taxon>Bacteria</taxon>
        <taxon>Bacillati</taxon>
        <taxon>Bacillota</taxon>
        <taxon>Clostridia</taxon>
        <taxon>Lachnospirales</taxon>
        <taxon>Lachnospiraceae</taxon>
    </lineage>
</organism>
<dbReference type="Proteomes" id="UP000289664">
    <property type="component" value="Chromosome"/>
</dbReference>
<proteinExistence type="predicted"/>
<keyword evidence="2" id="KW-1185">Reference proteome</keyword>
<dbReference type="GeneID" id="62697175"/>
<evidence type="ECO:0000313" key="1">
    <source>
        <dbReference type="EMBL" id="QBF75578.1"/>
    </source>
</evidence>
<name>B0NAT4_CLOS5</name>
<evidence type="ECO:0000313" key="2">
    <source>
        <dbReference type="Proteomes" id="UP000289664"/>
    </source>
</evidence>
<dbReference type="KEGG" id="csci:HDCHBGLK_02989"/>
<dbReference type="HOGENOM" id="CLU_108879_5_1_9"/>
<dbReference type="RefSeq" id="WP_004606104.1">
    <property type="nucleotide sequence ID" value="NZ_CP036170.1"/>
</dbReference>
<protein>
    <submittedName>
        <fullName evidence="1">Uncharacterized protein</fullName>
    </submittedName>
</protein>
<dbReference type="EMBL" id="CP036170">
    <property type="protein sequence ID" value="QBF75578.1"/>
    <property type="molecule type" value="Genomic_DNA"/>
</dbReference>
<gene>
    <name evidence="1" type="ORF">HDCHBGLK_02989</name>
</gene>
<dbReference type="AlphaFoldDB" id="B0NAT4"/>
<sequence length="110" mass="12980">MAKEWTDGFYLSKPWRKTRDAYYKLQRGRCERCMAEYMAGARNMEDINPGIIVHHKIELTPDNINDPHIALSFDNLELLCEDHHNKQHKAKPKRYSFDAAGNIIENKNYK</sequence>
<dbReference type="STRING" id="411468.CLOSCI_00553"/>